<protein>
    <recommendedName>
        <fullName evidence="1">Tn3 transposase DDE domain-containing protein</fullName>
    </recommendedName>
</protein>
<dbReference type="GO" id="GO:0004803">
    <property type="term" value="F:transposase activity"/>
    <property type="evidence" value="ECO:0007669"/>
    <property type="project" value="InterPro"/>
</dbReference>
<gene>
    <name evidence="2" type="ORF">CHRY9293_03491</name>
</gene>
<dbReference type="Pfam" id="PF01526">
    <property type="entry name" value="DDE_Tnp_Tn3"/>
    <property type="match status" value="1"/>
</dbReference>
<name>A0A6N4X8U9_9FLAO</name>
<reference evidence="2 3" key="1">
    <citation type="submission" date="2020-01" db="EMBL/GenBank/DDBJ databases">
        <authorList>
            <person name="Rodrigo-Torres L."/>
            <person name="Arahal R. D."/>
            <person name="Lucena T."/>
        </authorList>
    </citation>
    <scope>NUCLEOTIDE SEQUENCE [LARGE SCALE GENOMIC DNA]</scope>
    <source>
        <strain evidence="2 3">CECT 9293</strain>
    </source>
</reference>
<dbReference type="AlphaFoldDB" id="A0A6N4X8U9"/>
<dbReference type="Proteomes" id="UP000445144">
    <property type="component" value="Unassembled WGS sequence"/>
</dbReference>
<dbReference type="InterPro" id="IPR002513">
    <property type="entry name" value="Tn3_Tnp_DDE_dom"/>
</dbReference>
<organism evidence="2 3">
    <name type="scientific">Chryseobacterium potabilaquae</name>
    <dbReference type="NCBI Taxonomy" id="2675057"/>
    <lineage>
        <taxon>Bacteria</taxon>
        <taxon>Pseudomonadati</taxon>
        <taxon>Bacteroidota</taxon>
        <taxon>Flavobacteriia</taxon>
        <taxon>Flavobacteriales</taxon>
        <taxon>Weeksellaceae</taxon>
        <taxon>Chryseobacterium group</taxon>
        <taxon>Chryseobacterium</taxon>
    </lineage>
</organism>
<feature type="domain" description="Tn3 transposase DDE" evidence="1">
    <location>
        <begin position="2"/>
        <end position="93"/>
    </location>
</feature>
<evidence type="ECO:0000313" key="3">
    <source>
        <dbReference type="Proteomes" id="UP000445144"/>
    </source>
</evidence>
<evidence type="ECO:0000259" key="1">
    <source>
        <dbReference type="Pfam" id="PF01526"/>
    </source>
</evidence>
<dbReference type="GO" id="GO:0006313">
    <property type="term" value="P:DNA transposition"/>
    <property type="evidence" value="ECO:0007669"/>
    <property type="project" value="InterPro"/>
</dbReference>
<sequence length="117" mass="13958">MVLQQLNKGESANKLAKRIFYGNNGEIKYVSKQEHLQATICKTLIHNLIVCWNYMYLSKKLVQITPENRKEFFEHIKNTSPVRWEHFNFYGIFDFSPEALKDALEFNTEDLFDFEME</sequence>
<dbReference type="EMBL" id="CACVBR010000054">
    <property type="protein sequence ID" value="CAA7197432.1"/>
    <property type="molecule type" value="Genomic_DNA"/>
</dbReference>
<keyword evidence="3" id="KW-1185">Reference proteome</keyword>
<accession>A0A6N4X8U9</accession>
<evidence type="ECO:0000313" key="2">
    <source>
        <dbReference type="EMBL" id="CAA7197432.1"/>
    </source>
</evidence>
<proteinExistence type="predicted"/>